<dbReference type="InterPro" id="IPR039748">
    <property type="entry name" value="RPC3"/>
</dbReference>
<dbReference type="PANTHER" id="PTHR12949:SF0">
    <property type="entry name" value="DNA-DIRECTED RNA POLYMERASE III SUBUNIT RPC3"/>
    <property type="match status" value="1"/>
</dbReference>
<accession>A0A4P9Y6Z0</accession>
<comment type="subunit">
    <text evidence="6">Component of the RNA polymerase III (Pol III) complex consisting of 17 subunits.</text>
</comment>
<comment type="subcellular location">
    <subcellularLocation>
        <location evidence="1 6">Nucleus</location>
    </subcellularLocation>
</comment>
<evidence type="ECO:0000313" key="11">
    <source>
        <dbReference type="EMBL" id="RKP14805.1"/>
    </source>
</evidence>
<evidence type="ECO:0000313" key="12">
    <source>
        <dbReference type="Proteomes" id="UP000267251"/>
    </source>
</evidence>
<evidence type="ECO:0000259" key="8">
    <source>
        <dbReference type="Pfam" id="PF05645"/>
    </source>
</evidence>
<dbReference type="Pfam" id="PF05645">
    <property type="entry name" value="RNA_pol_Rpc82"/>
    <property type="match status" value="1"/>
</dbReference>
<feature type="region of interest" description="Disordered" evidence="7">
    <location>
        <begin position="217"/>
        <end position="244"/>
    </location>
</feature>
<protein>
    <recommendedName>
        <fullName evidence="6">DNA-directed RNA polymerase III subunit RPC3</fullName>
        <shortName evidence="6">RNA polymerase III subunit C3</shortName>
    </recommendedName>
</protein>
<evidence type="ECO:0000256" key="2">
    <source>
        <dbReference type="ARBA" id="ARBA00022478"/>
    </source>
</evidence>
<keyword evidence="12" id="KW-1185">Reference proteome</keyword>
<keyword evidence="3 6" id="KW-0804">Transcription</keyword>
<dbReference type="EMBL" id="KZ987789">
    <property type="protein sequence ID" value="RKP14805.1"/>
    <property type="molecule type" value="Genomic_DNA"/>
</dbReference>
<gene>
    <name evidence="11" type="ORF">BJ684DRAFT_14890</name>
</gene>
<dbReference type="PANTHER" id="PTHR12949">
    <property type="entry name" value="RNA POLYMERASE III DNA DIRECTED -RELATED"/>
    <property type="match status" value="1"/>
</dbReference>
<dbReference type="GO" id="GO:0006351">
    <property type="term" value="P:DNA-templated transcription"/>
    <property type="evidence" value="ECO:0007669"/>
    <property type="project" value="InterPro"/>
</dbReference>
<sequence>MATSTSRLCSSLAEEHFGPLVGTVTEMLGRKGRMTLIGLQRTTGIKLPNLRQALFVLMHHHCVTYARTEEGHGKDQTYYMLKTEELLERAEFPAYLGVAKEAFGDEGVVIAKELMVHGSISLKALLERSASLSAENKPAALRKTFTQMTLEKYLRAVRPTDFITPEDRKMRAESLEIARLTGPATTKELEAIRARVALAQSEEDRKVLGLKRRGAPDEVGVGRASKRHASSGGDDLGSPVSRGDGDREVVDEDMLFRLSFPGFRWHLRNKALVRWISNRISPSASLIVQAMLSLTHMSPGGTEEVRSSAVGLGHISHAVPGTLDLGQGLSFPSDGPPPTTDRWELLLTYMEILVAESSEVILRSDDRGSMGGGEYVVDWVRFLRLRREETIVRMATERTGMTGARLWRLILRRGWLDEKGLGKMALLPAKEGRERIQALHQLGLVRLQEIPKSLDRAPNRTFYLWFIDLPYAYASIRRILLQTLGNVRRRREREVGERGHILRRMERPDLISDPSLISQADRLERDRLEKIVGKLRLAEGRLSGLVSLFG</sequence>
<dbReference type="InterPro" id="IPR036388">
    <property type="entry name" value="WH-like_DNA-bd_sf"/>
</dbReference>
<keyword evidence="2 6" id="KW-0240">DNA-directed RNA polymerase</keyword>
<dbReference type="Pfam" id="PF22536">
    <property type="entry name" value="WHD_POLR3C"/>
    <property type="match status" value="1"/>
</dbReference>
<evidence type="ECO:0000259" key="9">
    <source>
        <dbReference type="Pfam" id="PF08221"/>
    </source>
</evidence>
<feature type="domain" description="RNA polymerase III Rpc82 C -terminal" evidence="8">
    <location>
        <begin position="143"/>
        <end position="379"/>
    </location>
</feature>
<evidence type="ECO:0000259" key="10">
    <source>
        <dbReference type="Pfam" id="PF22536"/>
    </source>
</evidence>
<dbReference type="InterPro" id="IPR013197">
    <property type="entry name" value="RNA_pol_III_RPC82-rel_HTH"/>
</dbReference>
<dbReference type="AlphaFoldDB" id="A0A4P9Y6Z0"/>
<evidence type="ECO:0000256" key="4">
    <source>
        <dbReference type="ARBA" id="ARBA00023242"/>
    </source>
</evidence>
<dbReference type="OrthoDB" id="272392at2759"/>
<organism evidence="11 12">
    <name type="scientific">Piptocephalis cylindrospora</name>
    <dbReference type="NCBI Taxonomy" id="1907219"/>
    <lineage>
        <taxon>Eukaryota</taxon>
        <taxon>Fungi</taxon>
        <taxon>Fungi incertae sedis</taxon>
        <taxon>Zoopagomycota</taxon>
        <taxon>Zoopagomycotina</taxon>
        <taxon>Zoopagomycetes</taxon>
        <taxon>Zoopagales</taxon>
        <taxon>Piptocephalidaceae</taxon>
        <taxon>Piptocephalis</taxon>
    </lineage>
</organism>
<feature type="domain" description="RNA polymerase III subunit RPC82-related helix-turn-helix" evidence="9">
    <location>
        <begin position="8"/>
        <end position="66"/>
    </location>
</feature>
<reference evidence="12" key="1">
    <citation type="journal article" date="2018" name="Nat. Microbiol.">
        <title>Leveraging single-cell genomics to expand the fungal tree of life.</title>
        <authorList>
            <person name="Ahrendt S.R."/>
            <person name="Quandt C.A."/>
            <person name="Ciobanu D."/>
            <person name="Clum A."/>
            <person name="Salamov A."/>
            <person name="Andreopoulos B."/>
            <person name="Cheng J.F."/>
            <person name="Woyke T."/>
            <person name="Pelin A."/>
            <person name="Henrissat B."/>
            <person name="Reynolds N.K."/>
            <person name="Benny G.L."/>
            <person name="Smith M.E."/>
            <person name="James T.Y."/>
            <person name="Grigoriev I.V."/>
        </authorList>
    </citation>
    <scope>NUCLEOTIDE SEQUENCE [LARGE SCALE GENOMIC DNA]</scope>
</reference>
<comment type="similarity">
    <text evidence="6">Belongs to the RNA polymerase beta chain family.</text>
</comment>
<dbReference type="GO" id="GO:0005666">
    <property type="term" value="C:RNA polymerase III complex"/>
    <property type="evidence" value="ECO:0007669"/>
    <property type="project" value="UniProtKB-UniRule"/>
</dbReference>
<dbReference type="InterPro" id="IPR055207">
    <property type="entry name" value="POLR3C_WHD"/>
</dbReference>
<dbReference type="Pfam" id="PF08221">
    <property type="entry name" value="HTH_9"/>
    <property type="match status" value="1"/>
</dbReference>
<keyword evidence="4 6" id="KW-0539">Nucleus</keyword>
<dbReference type="GO" id="GO:0003697">
    <property type="term" value="F:single-stranded DNA binding"/>
    <property type="evidence" value="ECO:0007669"/>
    <property type="project" value="UniProtKB-UniRule"/>
</dbReference>
<dbReference type="Proteomes" id="UP000267251">
    <property type="component" value="Unassembled WGS sequence"/>
</dbReference>
<evidence type="ECO:0000256" key="1">
    <source>
        <dbReference type="ARBA" id="ARBA00004123"/>
    </source>
</evidence>
<dbReference type="Gene3D" id="1.10.10.10">
    <property type="entry name" value="Winged helix-like DNA-binding domain superfamily/Winged helix DNA-binding domain"/>
    <property type="match status" value="4"/>
</dbReference>
<evidence type="ECO:0000256" key="3">
    <source>
        <dbReference type="ARBA" id="ARBA00023163"/>
    </source>
</evidence>
<evidence type="ECO:0000256" key="5">
    <source>
        <dbReference type="ARBA" id="ARBA00025127"/>
    </source>
</evidence>
<evidence type="ECO:0000256" key="6">
    <source>
        <dbReference type="RuleBase" id="RU367076"/>
    </source>
</evidence>
<dbReference type="InterPro" id="IPR008806">
    <property type="entry name" value="RNA_pol_III_Rpc82_C"/>
</dbReference>
<feature type="domain" description="DNA-directed RNA polymerase III subunit RPC3 winged-helix" evidence="10">
    <location>
        <begin position="396"/>
        <end position="467"/>
    </location>
</feature>
<proteinExistence type="inferred from homology"/>
<evidence type="ECO:0000256" key="7">
    <source>
        <dbReference type="SAM" id="MobiDB-lite"/>
    </source>
</evidence>
<comment type="function">
    <text evidence="5 6">DNA-dependent RNA polymerase catalyzes the transcription of DNA into RNA using the four ribonucleoside triphosphates as substrates. Specific core component of RNA polymerase III which synthesizes small RNAs, such as 5S rRNA and tRNAs.</text>
</comment>
<name>A0A4P9Y6Z0_9FUNG</name>